<feature type="domain" description="Senescence" evidence="1">
    <location>
        <begin position="3"/>
        <end position="84"/>
    </location>
</feature>
<dbReference type="OrthoDB" id="20821at2759"/>
<dbReference type="EMBL" id="VSWC01000054">
    <property type="protein sequence ID" value="KAA1099376.1"/>
    <property type="molecule type" value="Genomic_DNA"/>
</dbReference>
<evidence type="ECO:0000313" key="2">
    <source>
        <dbReference type="EMBL" id="KAA1099376.1"/>
    </source>
</evidence>
<dbReference type="Pfam" id="PF06911">
    <property type="entry name" value="Senescence"/>
    <property type="match status" value="1"/>
</dbReference>
<comment type="caution">
    <text evidence="2">The sequence shown here is derived from an EMBL/GenBank/DDBJ whole genome shotgun (WGS) entry which is preliminary data.</text>
</comment>
<protein>
    <recommendedName>
        <fullName evidence="1">Senescence domain-containing protein</fullName>
    </recommendedName>
</protein>
<dbReference type="Proteomes" id="UP000324748">
    <property type="component" value="Unassembled WGS sequence"/>
</dbReference>
<name>A0A5B0PEE9_PUCGR</name>
<accession>A0A5B0PEE9</accession>
<dbReference type="InterPro" id="IPR009686">
    <property type="entry name" value="Senescence/spartin_C"/>
</dbReference>
<proteinExistence type="predicted"/>
<reference evidence="2 3" key="1">
    <citation type="submission" date="2019-05" db="EMBL/GenBank/DDBJ databases">
        <title>Emergence of the Ug99 lineage of the wheat stem rust pathogen through somatic hybridization.</title>
        <authorList>
            <person name="Li F."/>
            <person name="Upadhyaya N.M."/>
            <person name="Sperschneider J."/>
            <person name="Matny O."/>
            <person name="Nguyen-Phuc H."/>
            <person name="Mago R."/>
            <person name="Raley C."/>
            <person name="Miller M.E."/>
            <person name="Silverstein K.A.T."/>
            <person name="Henningsen E."/>
            <person name="Hirsch C.D."/>
            <person name="Visser B."/>
            <person name="Pretorius Z.A."/>
            <person name="Steffenson B.J."/>
            <person name="Schwessinger B."/>
            <person name="Dodds P.N."/>
            <person name="Figueroa M."/>
        </authorList>
    </citation>
    <scope>NUCLEOTIDE SEQUENCE [LARGE SCALE GENOMIC DNA]</scope>
    <source>
        <strain evidence="2">21-0</strain>
    </source>
</reference>
<dbReference type="AlphaFoldDB" id="A0A5B0PEE9"/>
<organism evidence="2 3">
    <name type="scientific">Puccinia graminis f. sp. tritici</name>
    <dbReference type="NCBI Taxonomy" id="56615"/>
    <lineage>
        <taxon>Eukaryota</taxon>
        <taxon>Fungi</taxon>
        <taxon>Dikarya</taxon>
        <taxon>Basidiomycota</taxon>
        <taxon>Pucciniomycotina</taxon>
        <taxon>Pucciniomycetes</taxon>
        <taxon>Pucciniales</taxon>
        <taxon>Pucciniaceae</taxon>
        <taxon>Puccinia</taxon>
    </lineage>
</organism>
<evidence type="ECO:0000313" key="3">
    <source>
        <dbReference type="Proteomes" id="UP000324748"/>
    </source>
</evidence>
<evidence type="ECO:0000259" key="1">
    <source>
        <dbReference type="Pfam" id="PF06911"/>
    </source>
</evidence>
<sequence>MNADRVLGFTRSASKVSGKAATLVGSVFGKVGDQIGKSTGIQHSSTGAPPSGARGYAHKVLVAFDTVMDSLKTGGKKVLATVPDPMAQPSPIYVSSLVWFGTNGQQT</sequence>
<gene>
    <name evidence="2" type="ORF">PGT21_005319</name>
</gene>
<keyword evidence="3" id="KW-1185">Reference proteome</keyword>